<dbReference type="EMBL" id="BGPR01003837">
    <property type="protein sequence ID" value="GBM92996.1"/>
    <property type="molecule type" value="Genomic_DNA"/>
</dbReference>
<gene>
    <name evidence="1" type="ORF">AVEN_161837_1</name>
</gene>
<evidence type="ECO:0000313" key="1">
    <source>
        <dbReference type="EMBL" id="GBM92996.1"/>
    </source>
</evidence>
<accession>A0A4Y2JUY2</accession>
<comment type="caution">
    <text evidence="1">The sequence shown here is derived from an EMBL/GenBank/DDBJ whole genome shotgun (WGS) entry which is preliminary data.</text>
</comment>
<sequence length="173" mass="19799">MKNAVAGKSSSHLVTIYDMLETKLRALESLLPMSFLRHEVKSEEMINLDQNPQILENHGVNEIELSDVTCNENETDILIGADFIGKLLPRSDDHPVLDSEQTVLSLHVNNASLRELWDIESLDIHEPTENVTKRKTFDEQLKEFHEKLTVLTDGRYEVKLPWKLDARANLPDN</sequence>
<protein>
    <recommendedName>
        <fullName evidence="3">Peptidase aspartic putative domain-containing protein</fullName>
    </recommendedName>
</protein>
<name>A0A4Y2JUY2_ARAVE</name>
<evidence type="ECO:0000313" key="2">
    <source>
        <dbReference type="Proteomes" id="UP000499080"/>
    </source>
</evidence>
<reference evidence="1 2" key="1">
    <citation type="journal article" date="2019" name="Sci. Rep.">
        <title>Orb-weaving spider Araneus ventricosus genome elucidates the spidroin gene catalogue.</title>
        <authorList>
            <person name="Kono N."/>
            <person name="Nakamura H."/>
            <person name="Ohtoshi R."/>
            <person name="Moran D.A.P."/>
            <person name="Shinohara A."/>
            <person name="Yoshida Y."/>
            <person name="Fujiwara M."/>
            <person name="Mori M."/>
            <person name="Tomita M."/>
            <person name="Arakawa K."/>
        </authorList>
    </citation>
    <scope>NUCLEOTIDE SEQUENCE [LARGE SCALE GENOMIC DNA]</scope>
</reference>
<dbReference type="AlphaFoldDB" id="A0A4Y2JUY2"/>
<dbReference type="Proteomes" id="UP000499080">
    <property type="component" value="Unassembled WGS sequence"/>
</dbReference>
<evidence type="ECO:0008006" key="3">
    <source>
        <dbReference type="Google" id="ProtNLM"/>
    </source>
</evidence>
<keyword evidence="2" id="KW-1185">Reference proteome</keyword>
<proteinExistence type="predicted"/>
<organism evidence="1 2">
    <name type="scientific">Araneus ventricosus</name>
    <name type="common">Orbweaver spider</name>
    <name type="synonym">Epeira ventricosa</name>
    <dbReference type="NCBI Taxonomy" id="182803"/>
    <lineage>
        <taxon>Eukaryota</taxon>
        <taxon>Metazoa</taxon>
        <taxon>Ecdysozoa</taxon>
        <taxon>Arthropoda</taxon>
        <taxon>Chelicerata</taxon>
        <taxon>Arachnida</taxon>
        <taxon>Araneae</taxon>
        <taxon>Araneomorphae</taxon>
        <taxon>Entelegynae</taxon>
        <taxon>Araneoidea</taxon>
        <taxon>Araneidae</taxon>
        <taxon>Araneus</taxon>
    </lineage>
</organism>
<dbReference type="OrthoDB" id="6467831at2759"/>